<evidence type="ECO:0000256" key="5">
    <source>
        <dbReference type="ARBA" id="ARBA00023136"/>
    </source>
</evidence>
<dbReference type="Proteomes" id="UP000322644">
    <property type="component" value="Chromosome"/>
</dbReference>
<comment type="subcellular location">
    <subcellularLocation>
        <location evidence="1">Membrane</location>
        <topology evidence="1">Multi-pass membrane protein</topology>
    </subcellularLocation>
</comment>
<dbReference type="Pfam" id="PF04138">
    <property type="entry name" value="GtrA_DPMS_TM"/>
    <property type="match status" value="1"/>
</dbReference>
<dbReference type="RefSeq" id="WP_066387523.1">
    <property type="nucleotide sequence ID" value="NZ_CP036246.2"/>
</dbReference>
<evidence type="ECO:0000256" key="3">
    <source>
        <dbReference type="ARBA" id="ARBA00022692"/>
    </source>
</evidence>
<evidence type="ECO:0000259" key="7">
    <source>
        <dbReference type="Pfam" id="PF04138"/>
    </source>
</evidence>
<name>A0A5C2HD32_9BACT</name>
<keyword evidence="4 6" id="KW-1133">Transmembrane helix</keyword>
<feature type="transmembrane region" description="Helical" evidence="6">
    <location>
        <begin position="40"/>
        <end position="57"/>
    </location>
</feature>
<feature type="transmembrane region" description="Helical" evidence="6">
    <location>
        <begin position="69"/>
        <end position="90"/>
    </location>
</feature>
<evidence type="ECO:0000256" key="1">
    <source>
        <dbReference type="ARBA" id="ARBA00004141"/>
    </source>
</evidence>
<evidence type="ECO:0000256" key="4">
    <source>
        <dbReference type="ARBA" id="ARBA00022989"/>
    </source>
</evidence>
<dbReference type="InterPro" id="IPR007267">
    <property type="entry name" value="GtrA_DPMS_TM"/>
</dbReference>
<dbReference type="GO" id="GO:0005886">
    <property type="term" value="C:plasma membrane"/>
    <property type="evidence" value="ECO:0007669"/>
    <property type="project" value="TreeGrafter"/>
</dbReference>
<dbReference type="PANTHER" id="PTHR38459">
    <property type="entry name" value="PROPHAGE BACTOPRENOL-LINKED GLUCOSE TRANSLOCASE HOMOLOG"/>
    <property type="match status" value="1"/>
</dbReference>
<accession>A0A5C2HD32</accession>
<keyword evidence="5 6" id="KW-0472">Membrane</keyword>
<protein>
    <submittedName>
        <fullName evidence="8">GtrA family protein</fullName>
    </submittedName>
</protein>
<dbReference type="GO" id="GO:0000271">
    <property type="term" value="P:polysaccharide biosynthetic process"/>
    <property type="evidence" value="ECO:0007669"/>
    <property type="project" value="InterPro"/>
</dbReference>
<feature type="transmembrane region" description="Helical" evidence="6">
    <location>
        <begin position="12"/>
        <end position="34"/>
    </location>
</feature>
<dbReference type="KEGG" id="apoc:APORC_1261"/>
<keyword evidence="3 6" id="KW-0812">Transmembrane</keyword>
<reference evidence="8 9" key="2">
    <citation type="submission" date="2019-09" db="EMBL/GenBank/DDBJ databases">
        <title>Taxonomic note: a critical rebuttal of the proposed division of the genus Arcobacter into six genera, emended descriptions of Arcobacter anaerophilus and the genus Arcobacter, and an assessment of genus-level boundaries for Epsilonproteobacteria using in silico genomic comparator tools.</title>
        <authorList>
            <person name="On S.L.W."/>
            <person name="Miller W.G."/>
            <person name="Biggs P."/>
            <person name="Cornelius A."/>
            <person name="Vandamme P."/>
        </authorList>
    </citation>
    <scope>NUCLEOTIDE SEQUENCE [LARGE SCALE GENOMIC DNA]</scope>
    <source>
        <strain evidence="8 9">CCUG 56899</strain>
    </source>
</reference>
<gene>
    <name evidence="8" type="ORF">APORC_1261</name>
</gene>
<evidence type="ECO:0000256" key="2">
    <source>
        <dbReference type="ARBA" id="ARBA00009399"/>
    </source>
</evidence>
<dbReference type="AlphaFoldDB" id="A0A5C2HD32"/>
<organism evidence="8 9">
    <name type="scientific">Arcobacter porcinus</name>
    <dbReference type="NCBI Taxonomy" id="1935204"/>
    <lineage>
        <taxon>Bacteria</taxon>
        <taxon>Pseudomonadati</taxon>
        <taxon>Campylobacterota</taxon>
        <taxon>Epsilonproteobacteria</taxon>
        <taxon>Campylobacterales</taxon>
        <taxon>Arcobacteraceae</taxon>
        <taxon>Arcobacter</taxon>
    </lineage>
</organism>
<comment type="similarity">
    <text evidence="2">Belongs to the GtrA family.</text>
</comment>
<evidence type="ECO:0000313" key="9">
    <source>
        <dbReference type="Proteomes" id="UP000322644"/>
    </source>
</evidence>
<evidence type="ECO:0000313" key="8">
    <source>
        <dbReference type="EMBL" id="QEP40856.1"/>
    </source>
</evidence>
<dbReference type="EMBL" id="CP036246">
    <property type="protein sequence ID" value="QEP40856.1"/>
    <property type="molecule type" value="Genomic_DNA"/>
</dbReference>
<dbReference type="PANTHER" id="PTHR38459:SF6">
    <property type="entry name" value="ARABINOGALACTAN BIOSYNTHESIS RECRUITING PROTEIN RV3789"/>
    <property type="match status" value="1"/>
</dbReference>
<evidence type="ECO:0000256" key="6">
    <source>
        <dbReference type="SAM" id="Phobius"/>
    </source>
</evidence>
<reference evidence="8 9" key="1">
    <citation type="submission" date="2019-09" db="EMBL/GenBank/DDBJ databases">
        <title>Complete genome sequencing of four Arcobacter species reveals a diverse suite of mobile elements.</title>
        <authorList>
            <person name="Miller W.G."/>
            <person name="Yee E."/>
            <person name="Bono J.L."/>
        </authorList>
    </citation>
    <scope>NUCLEOTIDE SEQUENCE [LARGE SCALE GENOMIC DNA]</scope>
    <source>
        <strain evidence="8 9">CCUG 56899</strain>
    </source>
</reference>
<feature type="transmembrane region" description="Helical" evidence="6">
    <location>
        <begin position="96"/>
        <end position="114"/>
    </location>
</feature>
<feature type="domain" description="GtrA/DPMS transmembrane" evidence="7">
    <location>
        <begin position="10"/>
        <end position="121"/>
    </location>
</feature>
<sequence>MSKLKKEMKRFLVAGLSAVGTDLITYYILLNFLYSDIAKAISFLLGTIVAFIINKYWTFEKHEKNNSEIWKFALLYLSTLGANVLVNKLVLDYTNILILAFLIATGVSTVLNFIGQKFWVFK</sequence>
<dbReference type="InterPro" id="IPR051401">
    <property type="entry name" value="GtrA_CellWall_Glycosyl"/>
</dbReference>
<proteinExistence type="inferred from homology"/>